<dbReference type="Proteomes" id="UP001428341">
    <property type="component" value="Unassembled WGS sequence"/>
</dbReference>
<accession>A0AAP0QRA8</accession>
<protein>
    <submittedName>
        <fullName evidence="2">Uncharacterized protein</fullName>
    </submittedName>
</protein>
<keyword evidence="1" id="KW-1133">Transmembrane helix</keyword>
<gene>
    <name evidence="2" type="ORF">WN944_001944</name>
</gene>
<reference evidence="2 3" key="1">
    <citation type="submission" date="2024-05" db="EMBL/GenBank/DDBJ databases">
        <title>Haplotype-resolved chromosome-level genome assembly of Huyou (Citrus changshanensis).</title>
        <authorList>
            <person name="Miao C."/>
            <person name="Chen W."/>
            <person name="Wu Y."/>
            <person name="Wang L."/>
            <person name="Zhao S."/>
            <person name="Grierson D."/>
            <person name="Xu C."/>
            <person name="Chen K."/>
        </authorList>
    </citation>
    <scope>NUCLEOTIDE SEQUENCE [LARGE SCALE GENOMIC DNA]</scope>
    <source>
        <strain evidence="2">01-14</strain>
        <tissue evidence="2">Leaf</tissue>
    </source>
</reference>
<proteinExistence type="predicted"/>
<evidence type="ECO:0000256" key="1">
    <source>
        <dbReference type="SAM" id="Phobius"/>
    </source>
</evidence>
<sequence>MSACGSGRGHQILKTWHHCAGWNLGNLVILIVNCRYKTTISSHDSASSLTVIFTFNSIRVVLGIDKDERKRREKDERNLLSLPTHPTLSSLLFFFLLSLAVLSIFLR</sequence>
<name>A0AAP0QRA8_9ROSI</name>
<keyword evidence="1" id="KW-0812">Transmembrane</keyword>
<feature type="transmembrane region" description="Helical" evidence="1">
    <location>
        <begin position="85"/>
        <end position="106"/>
    </location>
</feature>
<evidence type="ECO:0000313" key="3">
    <source>
        <dbReference type="Proteomes" id="UP001428341"/>
    </source>
</evidence>
<dbReference type="AlphaFoldDB" id="A0AAP0QRA8"/>
<keyword evidence="1" id="KW-0472">Membrane</keyword>
<comment type="caution">
    <text evidence="2">The sequence shown here is derived from an EMBL/GenBank/DDBJ whole genome shotgun (WGS) entry which is preliminary data.</text>
</comment>
<organism evidence="2 3">
    <name type="scientific">Citrus x changshan-huyou</name>
    <dbReference type="NCBI Taxonomy" id="2935761"/>
    <lineage>
        <taxon>Eukaryota</taxon>
        <taxon>Viridiplantae</taxon>
        <taxon>Streptophyta</taxon>
        <taxon>Embryophyta</taxon>
        <taxon>Tracheophyta</taxon>
        <taxon>Spermatophyta</taxon>
        <taxon>Magnoliopsida</taxon>
        <taxon>eudicotyledons</taxon>
        <taxon>Gunneridae</taxon>
        <taxon>Pentapetalae</taxon>
        <taxon>rosids</taxon>
        <taxon>malvids</taxon>
        <taxon>Sapindales</taxon>
        <taxon>Rutaceae</taxon>
        <taxon>Aurantioideae</taxon>
        <taxon>Citrus</taxon>
    </lineage>
</organism>
<keyword evidence="3" id="KW-1185">Reference proteome</keyword>
<dbReference type="EMBL" id="JBCGBO010000004">
    <property type="protein sequence ID" value="KAK9209577.1"/>
    <property type="molecule type" value="Genomic_DNA"/>
</dbReference>
<evidence type="ECO:0000313" key="2">
    <source>
        <dbReference type="EMBL" id="KAK9209577.1"/>
    </source>
</evidence>